<evidence type="ECO:0000313" key="3">
    <source>
        <dbReference type="Proteomes" id="UP000037315"/>
    </source>
</evidence>
<reference evidence="2 3" key="1">
    <citation type="submission" date="2015-06" db="EMBL/GenBank/DDBJ databases">
        <title>Genome sequencing of Cronobacter sp. strain DJ34 isolated from petroleum contaminated sludge of Duliajan Oil Fields, Assam, India.</title>
        <authorList>
            <person name="Pal S."/>
            <person name="Banerjee T.D."/>
            <person name="Roy A."/>
            <person name="Sar P."/>
            <person name="Kazy S.K."/>
        </authorList>
    </citation>
    <scope>NUCLEOTIDE SEQUENCE [LARGE SCALE GENOMIC DNA]</scope>
    <source>
        <strain evidence="2 3">DJ34</strain>
    </source>
</reference>
<accession>A0A0J8Y616</accession>
<proteinExistence type="predicted"/>
<evidence type="ECO:0000313" key="2">
    <source>
        <dbReference type="EMBL" id="KMV32864.1"/>
    </source>
</evidence>
<gene>
    <name evidence="2" type="ORF">ACH50_19205</name>
</gene>
<sequence length="133" mass="15936">MKLTYALIYVSVGLATFICGVFALYLYYRFYKKYTEQVANAFDQLRQRQMISLDDYYFFQQLGAPGFGYRVSLLAKILKGERYQIAKNRWVEPEASKFLLSTYDFSWIKKFYQLIWFIGFLIVVLVFLVIFKR</sequence>
<feature type="transmembrane region" description="Helical" evidence="1">
    <location>
        <begin position="111"/>
        <end position="131"/>
    </location>
</feature>
<dbReference type="AlphaFoldDB" id="A0A0J8Y616"/>
<dbReference type="OrthoDB" id="6629883at2"/>
<evidence type="ECO:0000256" key="1">
    <source>
        <dbReference type="SAM" id="Phobius"/>
    </source>
</evidence>
<dbReference type="EMBL" id="LFEJ01000025">
    <property type="protein sequence ID" value="KMV32864.1"/>
    <property type="molecule type" value="Genomic_DNA"/>
</dbReference>
<dbReference type="Proteomes" id="UP000037315">
    <property type="component" value="Unassembled WGS sequence"/>
</dbReference>
<protein>
    <submittedName>
        <fullName evidence="2">Uncharacterized protein</fullName>
    </submittedName>
</protein>
<keyword evidence="1" id="KW-0812">Transmembrane</keyword>
<organism evidence="2 3">
    <name type="scientific">Franconibacter pulveris</name>
    <dbReference type="NCBI Taxonomy" id="435910"/>
    <lineage>
        <taxon>Bacteria</taxon>
        <taxon>Pseudomonadati</taxon>
        <taxon>Pseudomonadota</taxon>
        <taxon>Gammaproteobacteria</taxon>
        <taxon>Enterobacterales</taxon>
        <taxon>Enterobacteriaceae</taxon>
        <taxon>Franconibacter</taxon>
    </lineage>
</organism>
<feature type="transmembrane region" description="Helical" evidence="1">
    <location>
        <begin position="6"/>
        <end position="28"/>
    </location>
</feature>
<keyword evidence="3" id="KW-1185">Reference proteome</keyword>
<dbReference type="RefSeq" id="WP_024557986.1">
    <property type="nucleotide sequence ID" value="NZ_LFEJ01000025.1"/>
</dbReference>
<name>A0A0J8Y616_9ENTR</name>
<keyword evidence="1" id="KW-0472">Membrane</keyword>
<comment type="caution">
    <text evidence="2">The sequence shown here is derived from an EMBL/GenBank/DDBJ whole genome shotgun (WGS) entry which is preliminary data.</text>
</comment>
<keyword evidence="1" id="KW-1133">Transmembrane helix</keyword>
<dbReference type="PATRIC" id="fig|1656095.3.peg.1878"/>